<accession>A0A849XWR3</accession>
<reference evidence="1 2" key="1">
    <citation type="submission" date="2020-04" db="EMBL/GenBank/DDBJ databases">
        <authorList>
            <person name="Pieper L."/>
        </authorList>
    </citation>
    <scope>NUCLEOTIDE SEQUENCE [LARGE SCALE GENOMIC DNA]</scope>
    <source>
        <strain evidence="1 2">F22</strain>
    </source>
</reference>
<dbReference type="EMBL" id="JABWDC010000015">
    <property type="protein sequence ID" value="NUN86080.1"/>
    <property type="molecule type" value="Genomic_DNA"/>
</dbReference>
<protein>
    <submittedName>
        <fullName evidence="1">DUF4867 family protein</fullName>
    </submittedName>
</protein>
<dbReference type="Pfam" id="PF16161">
    <property type="entry name" value="DUF4867"/>
    <property type="match status" value="1"/>
</dbReference>
<evidence type="ECO:0000313" key="2">
    <source>
        <dbReference type="Proteomes" id="UP000554488"/>
    </source>
</evidence>
<name>A0A849XWR3_9FIRM</name>
<organism evidence="1 2">
    <name type="scientific">Coprococcus comes</name>
    <dbReference type="NCBI Taxonomy" id="410072"/>
    <lineage>
        <taxon>Bacteria</taxon>
        <taxon>Bacillati</taxon>
        <taxon>Bacillota</taxon>
        <taxon>Clostridia</taxon>
        <taxon>Lachnospirales</taxon>
        <taxon>Lachnospiraceae</taxon>
        <taxon>Coprococcus</taxon>
    </lineage>
</organism>
<dbReference type="Proteomes" id="UP000554488">
    <property type="component" value="Unassembled WGS sequence"/>
</dbReference>
<evidence type="ECO:0000313" key="1">
    <source>
        <dbReference type="EMBL" id="NUN86080.1"/>
    </source>
</evidence>
<proteinExistence type="predicted"/>
<reference evidence="1 2" key="2">
    <citation type="submission" date="2020-07" db="EMBL/GenBank/DDBJ databases">
        <title>Bacterial metabolism rescues the inhibition of intestinal drug absorption by food and drug additives.</title>
        <authorList>
            <person name="Zou L."/>
            <person name="Spanogiannopoulos P."/>
            <person name="Chien H.-C."/>
            <person name="Pieper L.M."/>
            <person name="Cai W."/>
            <person name="Khuri N."/>
            <person name="Pottel J."/>
            <person name="Vora B."/>
            <person name="Ni Z."/>
            <person name="Tsakalozou E."/>
            <person name="Zhang W."/>
            <person name="Shoichet B.K."/>
            <person name="Giacomini K.M."/>
            <person name="Turnbaugh P.J."/>
        </authorList>
    </citation>
    <scope>NUCLEOTIDE SEQUENCE [LARGE SCALE GENOMIC DNA]</scope>
    <source>
        <strain evidence="1 2">F22</strain>
    </source>
</reference>
<sequence>MKIKNVTDPEFRRYGRIVDGYDFTEMIKVMEQTPLPEEVIYVPSDNKLEKTEPAIDLKMRIFGELPIQIGYCNGHNSKLNALEYHRSSEVNVAVTDIILLLGSEQDIASDFTYETSKVEAFLVPAGTGIEIYGTTLHYAPCGVDGNGFKAIVVLPQGTNTDLMTCHTKSYDDKLLTAKNKWLIAHEEAGIEGAVCGLKGENIDLAK</sequence>
<comment type="caution">
    <text evidence="1">The sequence shown here is derived from an EMBL/GenBank/DDBJ whole genome shotgun (WGS) entry which is preliminary data.</text>
</comment>
<dbReference type="AlphaFoldDB" id="A0A849XWR3"/>
<gene>
    <name evidence="1" type="ORF">HUU93_05575</name>
</gene>
<dbReference type="RefSeq" id="WP_022220942.1">
    <property type="nucleotide sequence ID" value="NZ_CAXSNH010000016.1"/>
</dbReference>
<dbReference type="InterPro" id="IPR032358">
    <property type="entry name" value="DUF4867"/>
</dbReference>